<dbReference type="GO" id="GO:0003700">
    <property type="term" value="F:DNA-binding transcription factor activity"/>
    <property type="evidence" value="ECO:0007669"/>
    <property type="project" value="InterPro"/>
</dbReference>
<proteinExistence type="predicted"/>
<evidence type="ECO:0000313" key="2">
    <source>
        <dbReference type="Proteomes" id="UP000189670"/>
    </source>
</evidence>
<dbReference type="SUPFAM" id="SSF88946">
    <property type="entry name" value="Sigma2 domain of RNA polymerase sigma factors"/>
    <property type="match status" value="1"/>
</dbReference>
<sequence>MRQTNEEDRQLIKKCLSGDVKALEKFVRIYSPLIYQHIQQTYLAKNVAFEEDDLREHHNTIFVLLLENKCRKLKQFKGQNGCSLASWIRLITCHTVLNKLREDTVDAAWSGYCVPLDEARDVLFDEVSALDVMENEERKRFIRGCIRKLNPRDRL</sequence>
<protein>
    <submittedName>
        <fullName evidence="1">RNA polymerase sigma-70 factor, ECF subfamily</fullName>
    </submittedName>
</protein>
<dbReference type="EMBL" id="ATBP01001632">
    <property type="protein sequence ID" value="ETR66970.1"/>
    <property type="molecule type" value="Genomic_DNA"/>
</dbReference>
<organism evidence="1 2">
    <name type="scientific">Candidatus Magnetoglobus multicellularis str. Araruama</name>
    <dbReference type="NCBI Taxonomy" id="890399"/>
    <lineage>
        <taxon>Bacteria</taxon>
        <taxon>Pseudomonadati</taxon>
        <taxon>Thermodesulfobacteriota</taxon>
        <taxon>Desulfobacteria</taxon>
        <taxon>Desulfobacterales</taxon>
        <taxon>Desulfobacteraceae</taxon>
        <taxon>Candidatus Magnetoglobus</taxon>
    </lineage>
</organism>
<name>A0A1V1NWL2_9BACT</name>
<evidence type="ECO:0000313" key="1">
    <source>
        <dbReference type="EMBL" id="ETR66970.1"/>
    </source>
</evidence>
<gene>
    <name evidence="1" type="ORF">OMM_12120</name>
</gene>
<comment type="caution">
    <text evidence="1">The sequence shown here is derived from an EMBL/GenBank/DDBJ whole genome shotgun (WGS) entry which is preliminary data.</text>
</comment>
<dbReference type="Proteomes" id="UP000189670">
    <property type="component" value="Unassembled WGS sequence"/>
</dbReference>
<accession>A0A1V1NWL2</accession>
<feature type="non-terminal residue" evidence="1">
    <location>
        <position position="155"/>
    </location>
</feature>
<reference evidence="2" key="1">
    <citation type="submission" date="2012-11" db="EMBL/GenBank/DDBJ databases">
        <authorList>
            <person name="Lucero-Rivera Y.E."/>
            <person name="Tovar-Ramirez D."/>
        </authorList>
    </citation>
    <scope>NUCLEOTIDE SEQUENCE [LARGE SCALE GENOMIC DNA]</scope>
    <source>
        <strain evidence="2">Araruama</strain>
    </source>
</reference>
<dbReference type="InterPro" id="IPR013325">
    <property type="entry name" value="RNA_pol_sigma_r2"/>
</dbReference>
<dbReference type="GO" id="GO:0006352">
    <property type="term" value="P:DNA-templated transcription initiation"/>
    <property type="evidence" value="ECO:0007669"/>
    <property type="project" value="InterPro"/>
</dbReference>
<dbReference type="AlphaFoldDB" id="A0A1V1NWL2"/>
<dbReference type="Gene3D" id="1.10.1740.10">
    <property type="match status" value="1"/>
</dbReference>